<dbReference type="Pfam" id="PF13671">
    <property type="entry name" value="AAA_33"/>
    <property type="match status" value="1"/>
</dbReference>
<evidence type="ECO:0000313" key="2">
    <source>
        <dbReference type="Proteomes" id="UP001169719"/>
    </source>
</evidence>
<comment type="caution">
    <text evidence="1">The sequence shown here is derived from an EMBL/GenBank/DDBJ whole genome shotgun (WGS) entry which is preliminary data.</text>
</comment>
<dbReference type="PANTHER" id="PTHR13308:SF40">
    <property type="entry name" value="NEDD4-BINDING PROTEIN 2-LIKE 1"/>
    <property type="match status" value="1"/>
</dbReference>
<protein>
    <submittedName>
        <fullName evidence="1">AAA family ATPase</fullName>
    </submittedName>
</protein>
<gene>
    <name evidence="1" type="ORF">QWJ08_06450</name>
</gene>
<organism evidence="1 2">
    <name type="scientific">Vibrio agarivorans</name>
    <dbReference type="NCBI Taxonomy" id="153622"/>
    <lineage>
        <taxon>Bacteria</taxon>
        <taxon>Pseudomonadati</taxon>
        <taxon>Pseudomonadota</taxon>
        <taxon>Gammaproteobacteria</taxon>
        <taxon>Vibrionales</taxon>
        <taxon>Vibrionaceae</taxon>
        <taxon>Vibrio</taxon>
    </lineage>
</organism>
<accession>A0ABT7XZ30</accession>
<dbReference type="InterPro" id="IPR026302">
    <property type="entry name" value="NEDD4-bd_p2"/>
</dbReference>
<keyword evidence="2" id="KW-1185">Reference proteome</keyword>
<dbReference type="RefSeq" id="WP_289961164.1">
    <property type="nucleotide sequence ID" value="NZ_JAUEOZ010000001.1"/>
</dbReference>
<reference evidence="1" key="1">
    <citation type="submission" date="2024-05" db="EMBL/GenBank/DDBJ databases">
        <title>Genome Sequences of Four Agar- Degrading Marine Bacteria.</title>
        <authorList>
            <person name="Phillips E.K."/>
            <person name="Shaffer J.C."/>
            <person name="Henson M.W."/>
            <person name="Temperton B."/>
            <person name="Thrash C.J."/>
            <person name="Martin M.O."/>
        </authorList>
    </citation>
    <scope>NUCLEOTIDE SEQUENCE</scope>
    <source>
        <strain evidence="1">EKP203</strain>
    </source>
</reference>
<dbReference type="SUPFAM" id="SSF52540">
    <property type="entry name" value="P-loop containing nucleoside triphosphate hydrolases"/>
    <property type="match status" value="1"/>
</dbReference>
<dbReference type="Gene3D" id="3.40.50.300">
    <property type="entry name" value="P-loop containing nucleotide triphosphate hydrolases"/>
    <property type="match status" value="1"/>
</dbReference>
<sequence>MARATSAALTLIRGLPGSGKSTLAKQLAADYRAEHFEADMYFVNEQGDYVFDPMQLSQAHDWCQTATLQALNCGLNVVVSNTFVQLWEIEPYLKMAKSLDKHVEIIEVNGEYESVHDVPAKTIAVMRRKWRAIPKQWQKSIQVTSYAND</sequence>
<evidence type="ECO:0000313" key="1">
    <source>
        <dbReference type="EMBL" id="MDN2481031.1"/>
    </source>
</evidence>
<proteinExistence type="predicted"/>
<dbReference type="InterPro" id="IPR027417">
    <property type="entry name" value="P-loop_NTPase"/>
</dbReference>
<dbReference type="PANTHER" id="PTHR13308">
    <property type="entry name" value="NEDD4-BINDING PROTEIN 2-LIKE 1"/>
    <property type="match status" value="1"/>
</dbReference>
<dbReference type="EMBL" id="JAUEOZ010000001">
    <property type="protein sequence ID" value="MDN2481031.1"/>
    <property type="molecule type" value="Genomic_DNA"/>
</dbReference>
<name>A0ABT7XZ30_9VIBR</name>
<dbReference type="Proteomes" id="UP001169719">
    <property type="component" value="Unassembled WGS sequence"/>
</dbReference>